<keyword evidence="1" id="KW-0812">Transmembrane</keyword>
<keyword evidence="1" id="KW-0472">Membrane</keyword>
<gene>
    <name evidence="2" type="ORF">AKA01nite_17170</name>
</gene>
<keyword evidence="1" id="KW-1133">Transmembrane helix</keyword>
<feature type="transmembrane region" description="Helical" evidence="1">
    <location>
        <begin position="6"/>
        <end position="37"/>
    </location>
</feature>
<proteinExistence type="predicted"/>
<reference evidence="2 3" key="1">
    <citation type="submission" date="2019-07" db="EMBL/GenBank/DDBJ databases">
        <title>Whole genome shotgun sequence of Alkalibacterium kapii NBRC 103247.</title>
        <authorList>
            <person name="Hosoyama A."/>
            <person name="Uohara A."/>
            <person name="Ohji S."/>
            <person name="Ichikawa N."/>
        </authorList>
    </citation>
    <scope>NUCLEOTIDE SEQUENCE [LARGE SCALE GENOMIC DNA]</scope>
    <source>
        <strain evidence="2 3">NBRC 103247</strain>
    </source>
</reference>
<dbReference type="AlphaFoldDB" id="A0A511AV68"/>
<comment type="caution">
    <text evidence="2">The sequence shown here is derived from an EMBL/GenBank/DDBJ whole genome shotgun (WGS) entry which is preliminary data.</text>
</comment>
<evidence type="ECO:0000313" key="2">
    <source>
        <dbReference type="EMBL" id="GEK92095.1"/>
    </source>
</evidence>
<dbReference type="EMBL" id="BJUY01000031">
    <property type="protein sequence ID" value="GEK92095.1"/>
    <property type="molecule type" value="Genomic_DNA"/>
</dbReference>
<evidence type="ECO:0000313" key="3">
    <source>
        <dbReference type="Proteomes" id="UP000321662"/>
    </source>
</evidence>
<organism evidence="2 3">
    <name type="scientific">Alkalibacterium kapii</name>
    <dbReference type="NCBI Taxonomy" id="426704"/>
    <lineage>
        <taxon>Bacteria</taxon>
        <taxon>Bacillati</taxon>
        <taxon>Bacillota</taxon>
        <taxon>Bacilli</taxon>
        <taxon>Lactobacillales</taxon>
        <taxon>Carnobacteriaceae</taxon>
        <taxon>Alkalibacterium</taxon>
    </lineage>
</organism>
<name>A0A511AV68_9LACT</name>
<keyword evidence="3" id="KW-1185">Reference proteome</keyword>
<protein>
    <submittedName>
        <fullName evidence="2">Uncharacterized protein</fullName>
    </submittedName>
</protein>
<accession>A0A511AV68</accession>
<evidence type="ECO:0000256" key="1">
    <source>
        <dbReference type="SAM" id="Phobius"/>
    </source>
</evidence>
<sequence length="70" mass="7960">MYLMLSMFIAIFLVVVLFFLGNYGLIIGIGILLGIFFRIVFLLEKISKDIDVKNKVNRATNGNKVHKNVL</sequence>
<dbReference type="RefSeq" id="WP_146924897.1">
    <property type="nucleotide sequence ID" value="NZ_BJUY01000031.1"/>
</dbReference>
<dbReference type="Proteomes" id="UP000321662">
    <property type="component" value="Unassembled WGS sequence"/>
</dbReference>